<feature type="transmembrane region" description="Helical" evidence="1">
    <location>
        <begin position="48"/>
        <end position="67"/>
    </location>
</feature>
<name>A0AAN9NDJ4_PHACN</name>
<gene>
    <name evidence="2" type="ORF">VNO80_10508</name>
</gene>
<evidence type="ECO:0000313" key="2">
    <source>
        <dbReference type="EMBL" id="KAK7368482.1"/>
    </source>
</evidence>
<protein>
    <submittedName>
        <fullName evidence="2">Uncharacterized protein</fullName>
    </submittedName>
</protein>
<keyword evidence="1" id="KW-0472">Membrane</keyword>
<evidence type="ECO:0000313" key="3">
    <source>
        <dbReference type="Proteomes" id="UP001374584"/>
    </source>
</evidence>
<organism evidence="2 3">
    <name type="scientific">Phaseolus coccineus</name>
    <name type="common">Scarlet runner bean</name>
    <name type="synonym">Phaseolus multiflorus</name>
    <dbReference type="NCBI Taxonomy" id="3886"/>
    <lineage>
        <taxon>Eukaryota</taxon>
        <taxon>Viridiplantae</taxon>
        <taxon>Streptophyta</taxon>
        <taxon>Embryophyta</taxon>
        <taxon>Tracheophyta</taxon>
        <taxon>Spermatophyta</taxon>
        <taxon>Magnoliopsida</taxon>
        <taxon>eudicotyledons</taxon>
        <taxon>Gunneridae</taxon>
        <taxon>Pentapetalae</taxon>
        <taxon>rosids</taxon>
        <taxon>fabids</taxon>
        <taxon>Fabales</taxon>
        <taxon>Fabaceae</taxon>
        <taxon>Papilionoideae</taxon>
        <taxon>50 kb inversion clade</taxon>
        <taxon>NPAAA clade</taxon>
        <taxon>indigoferoid/millettioid clade</taxon>
        <taxon>Phaseoleae</taxon>
        <taxon>Phaseolus</taxon>
    </lineage>
</organism>
<keyword evidence="3" id="KW-1185">Reference proteome</keyword>
<evidence type="ECO:0000256" key="1">
    <source>
        <dbReference type="SAM" id="Phobius"/>
    </source>
</evidence>
<dbReference type="EMBL" id="JAYMYR010000004">
    <property type="protein sequence ID" value="KAK7368482.1"/>
    <property type="molecule type" value="Genomic_DNA"/>
</dbReference>
<proteinExistence type="predicted"/>
<keyword evidence="1" id="KW-1133">Transmembrane helix</keyword>
<dbReference type="Proteomes" id="UP001374584">
    <property type="component" value="Unassembled WGS sequence"/>
</dbReference>
<comment type="caution">
    <text evidence="2">The sequence shown here is derived from an EMBL/GenBank/DDBJ whole genome shotgun (WGS) entry which is preliminary data.</text>
</comment>
<dbReference type="AlphaFoldDB" id="A0AAN9NDJ4"/>
<keyword evidence="1" id="KW-0812">Transmembrane</keyword>
<sequence length="68" mass="7633">MESSDPTLYSVLHLHSIAESVSSNMLTAVNEEVCYTLFSCLLRVKKELPTLVTVVVFSCKFVSVFYLL</sequence>
<accession>A0AAN9NDJ4</accession>
<reference evidence="2 3" key="1">
    <citation type="submission" date="2024-01" db="EMBL/GenBank/DDBJ databases">
        <title>The genomes of 5 underutilized Papilionoideae crops provide insights into root nodulation and disease resistanc.</title>
        <authorList>
            <person name="Jiang F."/>
        </authorList>
    </citation>
    <scope>NUCLEOTIDE SEQUENCE [LARGE SCALE GENOMIC DNA]</scope>
    <source>
        <strain evidence="2">JINMINGXINNONG_FW02</strain>
        <tissue evidence="2">Leaves</tissue>
    </source>
</reference>